<feature type="transmembrane region" description="Helical" evidence="6">
    <location>
        <begin position="6"/>
        <end position="26"/>
    </location>
</feature>
<dbReference type="SUPFAM" id="SSF103481">
    <property type="entry name" value="Multidrug resistance efflux transporter EmrE"/>
    <property type="match status" value="1"/>
</dbReference>
<evidence type="ECO:0000256" key="3">
    <source>
        <dbReference type="ARBA" id="ARBA00022989"/>
    </source>
</evidence>
<reference evidence="7 8" key="1">
    <citation type="submission" date="2017-12" db="EMBL/GenBank/DDBJ databases">
        <title>Sequencing, de novo assembly and annotation of complete genome of a new Thraustochytrid species, strain FCC1311.</title>
        <authorList>
            <person name="Sedici K."/>
            <person name="Godart F."/>
            <person name="Aiese Cigliano R."/>
            <person name="Sanseverino W."/>
            <person name="Barakat M."/>
            <person name="Ortet P."/>
            <person name="Marechal E."/>
            <person name="Cagnac O."/>
            <person name="Amato A."/>
        </authorList>
    </citation>
    <scope>NUCLEOTIDE SEQUENCE [LARGE SCALE GENOMIC DNA]</scope>
</reference>
<comment type="caution">
    <text evidence="7">The sequence shown here is derived from an EMBL/GenBank/DDBJ whole genome shotgun (WGS) entry which is preliminary data.</text>
</comment>
<feature type="transmembrane region" description="Helical" evidence="6">
    <location>
        <begin position="252"/>
        <end position="273"/>
    </location>
</feature>
<dbReference type="Proteomes" id="UP000241890">
    <property type="component" value="Unassembled WGS sequence"/>
</dbReference>
<feature type="transmembrane region" description="Helical" evidence="6">
    <location>
        <begin position="180"/>
        <end position="201"/>
    </location>
</feature>
<feature type="transmembrane region" description="Helical" evidence="6">
    <location>
        <begin position="113"/>
        <end position="133"/>
    </location>
</feature>
<evidence type="ECO:0000256" key="1">
    <source>
        <dbReference type="ARBA" id="ARBA00004141"/>
    </source>
</evidence>
<keyword evidence="8" id="KW-1185">Reference proteome</keyword>
<keyword evidence="2 6" id="KW-0812">Transmembrane</keyword>
<dbReference type="GO" id="GO:0016020">
    <property type="term" value="C:membrane"/>
    <property type="evidence" value="ECO:0007669"/>
    <property type="project" value="UniProtKB-SubCell"/>
</dbReference>
<dbReference type="InParanoid" id="A0A2R5G0X8"/>
<dbReference type="PANTHER" id="PTHR12570">
    <property type="match status" value="1"/>
</dbReference>
<feature type="transmembrane region" description="Helical" evidence="6">
    <location>
        <begin position="221"/>
        <end position="240"/>
    </location>
</feature>
<feature type="transmembrane region" description="Helical" evidence="6">
    <location>
        <begin position="354"/>
        <end position="372"/>
    </location>
</feature>
<protein>
    <submittedName>
        <fullName evidence="7">Magnesium transporter NIPA2</fullName>
    </submittedName>
</protein>
<dbReference type="Pfam" id="PF05653">
    <property type="entry name" value="Mg_trans_NIPA"/>
    <property type="match status" value="1"/>
</dbReference>
<name>A0A2R5G0X8_9STRA</name>
<dbReference type="EMBL" id="BEYU01000008">
    <property type="protein sequence ID" value="GBG24662.1"/>
    <property type="molecule type" value="Genomic_DNA"/>
</dbReference>
<gene>
    <name evidence="7" type="ORF">FCC1311_008802</name>
</gene>
<feature type="transmembrane region" description="Helical" evidence="6">
    <location>
        <begin position="293"/>
        <end position="315"/>
    </location>
</feature>
<feature type="region of interest" description="Disordered" evidence="5">
    <location>
        <begin position="458"/>
        <end position="510"/>
    </location>
</feature>
<sequence length="510" mass="56209">MLNLYTLIGALVEVLGADFFTVAGLAMQKVAVMKLIENNRMHGAVEPTGSSFRAGSGAGGGYAALAEEEDEGEETETDSEIMTVFTERSMREANAINDTQVPDSFELMRNCGWLLGLIVFILGNALELFAMSLTSQTNVALLSNFTLVWNAAFSVFIFQETFHLFPPQRECSWDVLVRRWDALHCTILIVGSCVAVVFTPATPEDDMDSKDLLHRWTEPPYCYWGGFMLVTMFITSLFLVKNWRNHKTGNLNAALIAGLCGFMSAFCATLSKVATTLISKTIRGKNQFDSPEATFLCVLWVCMLVSQLALLNVGLGAFEQGLVVPIYEIVGTLATIVSGVLFYQTYQDFTTPDWIGFTTGVALMSWGVYLVAHREVHTQQELSDFLHANLSHMDDLLHLGHFERRTRSADMLDVETEPGTMEDAERSLLHTFRRAAYSEVSDVHEGRPGFTNKILQRIQGEDAQTPPGTPMRSPKAGRSPGFMNGASAATASTSDGIAAILERSRSRNGR</sequence>
<dbReference type="AlphaFoldDB" id="A0A2R5G0X8"/>
<evidence type="ECO:0000313" key="7">
    <source>
        <dbReference type="EMBL" id="GBG24662.1"/>
    </source>
</evidence>
<evidence type="ECO:0000256" key="4">
    <source>
        <dbReference type="ARBA" id="ARBA00023136"/>
    </source>
</evidence>
<evidence type="ECO:0000313" key="8">
    <source>
        <dbReference type="Proteomes" id="UP000241890"/>
    </source>
</evidence>
<evidence type="ECO:0000256" key="5">
    <source>
        <dbReference type="SAM" id="MobiDB-lite"/>
    </source>
</evidence>
<feature type="compositionally biased region" description="Low complexity" evidence="5">
    <location>
        <begin position="485"/>
        <end position="500"/>
    </location>
</feature>
<dbReference type="OrthoDB" id="165382at2759"/>
<comment type="subcellular location">
    <subcellularLocation>
        <location evidence="1">Membrane</location>
        <topology evidence="1">Multi-pass membrane protein</topology>
    </subcellularLocation>
</comment>
<dbReference type="InterPro" id="IPR008521">
    <property type="entry name" value="Mg_trans_NIPA"/>
</dbReference>
<dbReference type="GO" id="GO:0015095">
    <property type="term" value="F:magnesium ion transmembrane transporter activity"/>
    <property type="evidence" value="ECO:0007669"/>
    <property type="project" value="InterPro"/>
</dbReference>
<dbReference type="InterPro" id="IPR037185">
    <property type="entry name" value="EmrE-like"/>
</dbReference>
<organism evidence="7 8">
    <name type="scientific">Hondaea fermentalgiana</name>
    <dbReference type="NCBI Taxonomy" id="2315210"/>
    <lineage>
        <taxon>Eukaryota</taxon>
        <taxon>Sar</taxon>
        <taxon>Stramenopiles</taxon>
        <taxon>Bigyra</taxon>
        <taxon>Labyrinthulomycetes</taxon>
        <taxon>Thraustochytrida</taxon>
        <taxon>Thraustochytriidae</taxon>
        <taxon>Hondaea</taxon>
    </lineage>
</organism>
<keyword evidence="3 6" id="KW-1133">Transmembrane helix</keyword>
<feature type="transmembrane region" description="Helical" evidence="6">
    <location>
        <begin position="322"/>
        <end position="342"/>
    </location>
</feature>
<proteinExistence type="predicted"/>
<keyword evidence="4 6" id="KW-0472">Membrane</keyword>
<feature type="transmembrane region" description="Helical" evidence="6">
    <location>
        <begin position="139"/>
        <end position="159"/>
    </location>
</feature>
<accession>A0A2R5G0X8</accession>
<evidence type="ECO:0000256" key="2">
    <source>
        <dbReference type="ARBA" id="ARBA00022692"/>
    </source>
</evidence>
<evidence type="ECO:0000256" key="6">
    <source>
        <dbReference type="SAM" id="Phobius"/>
    </source>
</evidence>